<dbReference type="Gene3D" id="3.90.1690.10">
    <property type="entry name" value="phage-related protein like domain"/>
    <property type="match status" value="1"/>
</dbReference>
<proteinExistence type="predicted"/>
<sequence>MSDIKDNDIDILNTNVRDIVRAVQRKVDLRIFAILTNALAATPTLPLTGSVTVQNTEATGDGWDDDVAGNPIKDIMVGQRKIRQLGYDPRKAVIGMNSIEHELLLNYLINVKGSSIPSFAVDKLRAGAVMEILGNDILVSENFTTDWVYQWIPEQAMAWKSFTALTAARITEELIGVKIRVLEQGEGILTDPNAVHIIKDTTAA</sequence>
<dbReference type="AlphaFoldDB" id="A0A0F9ES20"/>
<protein>
    <submittedName>
        <fullName evidence="1">Uncharacterized protein</fullName>
    </submittedName>
</protein>
<dbReference type="EMBL" id="LAZR01035756">
    <property type="protein sequence ID" value="KKL26658.1"/>
    <property type="molecule type" value="Genomic_DNA"/>
</dbReference>
<dbReference type="InterPro" id="IPR053738">
    <property type="entry name" value="Lambda_capsid_assembly"/>
</dbReference>
<reference evidence="1" key="1">
    <citation type="journal article" date="2015" name="Nature">
        <title>Complex archaea that bridge the gap between prokaryotes and eukaryotes.</title>
        <authorList>
            <person name="Spang A."/>
            <person name="Saw J.H."/>
            <person name="Jorgensen S.L."/>
            <person name="Zaremba-Niedzwiedzka K."/>
            <person name="Martijn J."/>
            <person name="Lind A.E."/>
            <person name="van Eijk R."/>
            <person name="Schleper C."/>
            <person name="Guy L."/>
            <person name="Ettema T.J."/>
        </authorList>
    </citation>
    <scope>NUCLEOTIDE SEQUENCE</scope>
</reference>
<comment type="caution">
    <text evidence="1">The sequence shown here is derived from an EMBL/GenBank/DDBJ whole genome shotgun (WGS) entry which is preliminary data.</text>
</comment>
<name>A0A0F9ES20_9ZZZZ</name>
<organism evidence="1">
    <name type="scientific">marine sediment metagenome</name>
    <dbReference type="NCBI Taxonomy" id="412755"/>
    <lineage>
        <taxon>unclassified sequences</taxon>
        <taxon>metagenomes</taxon>
        <taxon>ecological metagenomes</taxon>
    </lineage>
</organism>
<accession>A0A0F9ES20</accession>
<gene>
    <name evidence="1" type="ORF">LCGC14_2393090</name>
</gene>
<evidence type="ECO:0000313" key="1">
    <source>
        <dbReference type="EMBL" id="KKL26658.1"/>
    </source>
</evidence>